<accession>A0A1E4TJI0</accession>
<dbReference type="AlphaFoldDB" id="A0A1E4TJI0"/>
<evidence type="ECO:0000256" key="1">
    <source>
        <dbReference type="SAM" id="MobiDB-lite"/>
    </source>
</evidence>
<reference evidence="4" key="1">
    <citation type="submission" date="2016-02" db="EMBL/GenBank/DDBJ databases">
        <title>Comparative genomics of biotechnologically important yeasts.</title>
        <authorList>
            <consortium name="DOE Joint Genome Institute"/>
            <person name="Riley R."/>
            <person name="Haridas S."/>
            <person name="Wolfe K.H."/>
            <person name="Lopes M.R."/>
            <person name="Hittinger C.T."/>
            <person name="Goker M."/>
            <person name="Salamov A."/>
            <person name="Wisecaver J."/>
            <person name="Long T.M."/>
            <person name="Aerts A.L."/>
            <person name="Barry K."/>
            <person name="Choi C."/>
            <person name="Clum A."/>
            <person name="Coughlan A.Y."/>
            <person name="Deshpande S."/>
            <person name="Douglass A.P."/>
            <person name="Hanson S.J."/>
            <person name="Klenk H.-P."/>
            <person name="Labutti K."/>
            <person name="Lapidus A."/>
            <person name="Lindquist E."/>
            <person name="Lipzen A."/>
            <person name="Meier-Kolthoff J.P."/>
            <person name="Ohm R.A."/>
            <person name="Otillar R.P."/>
            <person name="Pangilinan J."/>
            <person name="Peng Y."/>
            <person name="Rokas A."/>
            <person name="Rosa C.A."/>
            <person name="Scheuner C."/>
            <person name="Sibirny A.A."/>
            <person name="Slot J.C."/>
            <person name="Stielow J.B."/>
            <person name="Sun H."/>
            <person name="Kurtzman C.P."/>
            <person name="Blackwell M."/>
            <person name="Jeffries T.W."/>
            <person name="Grigoriev I.V."/>
        </authorList>
    </citation>
    <scope>NUCLEOTIDE SEQUENCE [LARGE SCALE GENOMIC DNA]</scope>
    <source>
        <strain evidence="4">NRRL Y-17796</strain>
    </source>
</reference>
<protein>
    <submittedName>
        <fullName evidence="3">Uncharacterized protein</fullName>
    </submittedName>
</protein>
<sequence length="471" mass="53355">MFNRRLRFDLTLTLQPSFSTSTAIMSIPIPIRKGYNAISIPIYFCSKNIKYYTLTAFSVLDAHPSALMLFGGLLLYRMLSNDKPVNNIFISIPISDQSIFYRILSGQLSSQVPNYSTDTITLLPLITYYIVCVLITVAILFWCSPFDQSTMLSSPCSLTPGYDFSSSYIEWPTDYATFLNQLLSGQYPLKSRDGCIMSHDEVDIMKSNLLRFLDEINPVNIRYSDHCDFASLVESFRYIVVQSKADYDLRRSELSPDSEQIQQNSPNRLDDNRTNLLSVSPVSDKLVRFTETADTDQVIDRENTPSSASDIVVHTGSPYPGNEKALTKTVYDVSMSHTKLKPRCELRIGSRTFDIATENGKNAWSEYLRNEKPVLCDRAPNSPNYNVFSRSASFESARPKSVNGIESTPYEVWSPHGTHQACSDDEGSKISAELRNKKPRRRRNRHRVYIPGQGWTNSSAFPDLLHDTCTD</sequence>
<feature type="transmembrane region" description="Helical" evidence="2">
    <location>
        <begin position="125"/>
        <end position="143"/>
    </location>
</feature>
<dbReference type="EMBL" id="KV453841">
    <property type="protein sequence ID" value="ODV91828.1"/>
    <property type="molecule type" value="Genomic_DNA"/>
</dbReference>
<keyword evidence="2" id="KW-1133">Transmembrane helix</keyword>
<evidence type="ECO:0000313" key="3">
    <source>
        <dbReference type="EMBL" id="ODV91828.1"/>
    </source>
</evidence>
<organism evidence="3 4">
    <name type="scientific">Tortispora caseinolytica NRRL Y-17796</name>
    <dbReference type="NCBI Taxonomy" id="767744"/>
    <lineage>
        <taxon>Eukaryota</taxon>
        <taxon>Fungi</taxon>
        <taxon>Dikarya</taxon>
        <taxon>Ascomycota</taxon>
        <taxon>Saccharomycotina</taxon>
        <taxon>Trigonopsidomycetes</taxon>
        <taxon>Trigonopsidales</taxon>
        <taxon>Trigonopsidaceae</taxon>
        <taxon>Tortispora</taxon>
    </lineage>
</organism>
<evidence type="ECO:0000313" key="4">
    <source>
        <dbReference type="Proteomes" id="UP000095023"/>
    </source>
</evidence>
<evidence type="ECO:0000256" key="2">
    <source>
        <dbReference type="SAM" id="Phobius"/>
    </source>
</evidence>
<feature type="compositionally biased region" description="Polar residues" evidence="1">
    <location>
        <begin position="255"/>
        <end position="267"/>
    </location>
</feature>
<proteinExistence type="predicted"/>
<dbReference type="Proteomes" id="UP000095023">
    <property type="component" value="Unassembled WGS sequence"/>
</dbReference>
<keyword evidence="2" id="KW-0812">Transmembrane</keyword>
<feature type="region of interest" description="Disordered" evidence="1">
    <location>
        <begin position="251"/>
        <end position="274"/>
    </location>
</feature>
<gene>
    <name evidence="3" type="ORF">CANCADRAFT_76127</name>
</gene>
<keyword evidence="4" id="KW-1185">Reference proteome</keyword>
<keyword evidence="2" id="KW-0472">Membrane</keyword>
<name>A0A1E4TJI0_9ASCO</name>